<comment type="caution">
    <text evidence="2">The sequence shown here is derived from an EMBL/GenBank/DDBJ whole genome shotgun (WGS) entry which is preliminary data.</text>
</comment>
<dbReference type="EMBL" id="JBHTKN010000001">
    <property type="protein sequence ID" value="MFD1041076.1"/>
    <property type="molecule type" value="Genomic_DNA"/>
</dbReference>
<evidence type="ECO:0000256" key="1">
    <source>
        <dbReference type="SAM" id="MobiDB-lite"/>
    </source>
</evidence>
<name>A0ABW3LRS9_9GAMM</name>
<reference evidence="3" key="1">
    <citation type="journal article" date="2019" name="Int. J. Syst. Evol. Microbiol.">
        <title>The Global Catalogue of Microorganisms (GCM) 10K type strain sequencing project: providing services to taxonomists for standard genome sequencing and annotation.</title>
        <authorList>
            <consortium name="The Broad Institute Genomics Platform"/>
            <consortium name="The Broad Institute Genome Sequencing Center for Infectious Disease"/>
            <person name="Wu L."/>
            <person name="Ma J."/>
        </authorList>
    </citation>
    <scope>NUCLEOTIDE SEQUENCE [LARGE SCALE GENOMIC DNA]</scope>
    <source>
        <strain evidence="3">CCUG 55854</strain>
    </source>
</reference>
<evidence type="ECO:0000313" key="2">
    <source>
        <dbReference type="EMBL" id="MFD1041076.1"/>
    </source>
</evidence>
<organism evidence="2 3">
    <name type="scientific">Pseudoxanthomonas kaohsiungensis</name>
    <dbReference type="NCBI Taxonomy" id="283923"/>
    <lineage>
        <taxon>Bacteria</taxon>
        <taxon>Pseudomonadati</taxon>
        <taxon>Pseudomonadota</taxon>
        <taxon>Gammaproteobacteria</taxon>
        <taxon>Lysobacterales</taxon>
        <taxon>Lysobacteraceae</taxon>
        <taxon>Pseudoxanthomonas</taxon>
    </lineage>
</organism>
<feature type="region of interest" description="Disordered" evidence="1">
    <location>
        <begin position="1"/>
        <end position="24"/>
    </location>
</feature>
<accession>A0ABW3LRS9</accession>
<keyword evidence="3" id="KW-1185">Reference proteome</keyword>
<sequence length="93" mass="10552">MDTMQAMPRHWHASPDADASNEAPPATRIDYWHRLTHAAVIMAWRRDPDVMSDLVATLLDIHLRRSSGRAELTLDELHLMIALELQQVSGDPD</sequence>
<dbReference type="Proteomes" id="UP001597033">
    <property type="component" value="Unassembled WGS sequence"/>
</dbReference>
<evidence type="ECO:0000313" key="3">
    <source>
        <dbReference type="Proteomes" id="UP001597033"/>
    </source>
</evidence>
<proteinExistence type="predicted"/>
<protein>
    <submittedName>
        <fullName evidence="2">Uncharacterized protein</fullName>
    </submittedName>
</protein>
<gene>
    <name evidence="2" type="ORF">ACFQ2N_01765</name>
</gene>
<dbReference type="RefSeq" id="WP_162376722.1">
    <property type="nucleotide sequence ID" value="NZ_JAYRDL010000004.1"/>
</dbReference>